<reference evidence="7 8" key="1">
    <citation type="journal article" date="2016" name="Nat. Commun.">
        <title>Thousands of microbial genomes shed light on interconnected biogeochemical processes in an aquifer system.</title>
        <authorList>
            <person name="Anantharaman K."/>
            <person name="Brown C.T."/>
            <person name="Hug L.A."/>
            <person name="Sharon I."/>
            <person name="Castelle C.J."/>
            <person name="Probst A.J."/>
            <person name="Thomas B.C."/>
            <person name="Singh A."/>
            <person name="Wilkins M.J."/>
            <person name="Karaoz U."/>
            <person name="Brodie E.L."/>
            <person name="Williams K.H."/>
            <person name="Hubbard S.S."/>
            <person name="Banfield J.F."/>
        </authorList>
    </citation>
    <scope>NUCLEOTIDE SEQUENCE [LARGE SCALE GENOMIC DNA]</scope>
</reference>
<evidence type="ECO:0000313" key="8">
    <source>
        <dbReference type="Proteomes" id="UP000178346"/>
    </source>
</evidence>
<dbReference type="SUPFAM" id="SSF54523">
    <property type="entry name" value="Pili subunits"/>
    <property type="match status" value="1"/>
</dbReference>
<dbReference type="AlphaFoldDB" id="A0A1F4VMK4"/>
<dbReference type="Proteomes" id="UP000178346">
    <property type="component" value="Unassembled WGS sequence"/>
</dbReference>
<evidence type="ECO:0000256" key="2">
    <source>
        <dbReference type="ARBA" id="ARBA00022481"/>
    </source>
</evidence>
<dbReference type="PANTHER" id="PTHR30093">
    <property type="entry name" value="GENERAL SECRETION PATHWAY PROTEIN G"/>
    <property type="match status" value="1"/>
</dbReference>
<proteinExistence type="predicted"/>
<comment type="subcellular location">
    <subcellularLocation>
        <location evidence="1">Membrane</location>
        <topology evidence="1">Single-pass membrane protein</topology>
    </subcellularLocation>
</comment>
<dbReference type="EMBL" id="MEVJ01000009">
    <property type="protein sequence ID" value="OGC58033.1"/>
    <property type="molecule type" value="Genomic_DNA"/>
</dbReference>
<evidence type="ECO:0000256" key="5">
    <source>
        <dbReference type="ARBA" id="ARBA00023136"/>
    </source>
</evidence>
<keyword evidence="5 6" id="KW-0472">Membrane</keyword>
<evidence type="ECO:0008006" key="9">
    <source>
        <dbReference type="Google" id="ProtNLM"/>
    </source>
</evidence>
<dbReference type="PRINTS" id="PR00885">
    <property type="entry name" value="BCTERIALGSPH"/>
</dbReference>
<dbReference type="Pfam" id="PF07963">
    <property type="entry name" value="N_methyl"/>
    <property type="match status" value="1"/>
</dbReference>
<accession>A0A1F4VMK4</accession>
<organism evidence="7 8">
    <name type="scientific">candidate division WWE3 bacterium RIFCSPLOWO2_01_FULL_41_9</name>
    <dbReference type="NCBI Taxonomy" id="1802626"/>
    <lineage>
        <taxon>Bacteria</taxon>
        <taxon>Katanobacteria</taxon>
    </lineage>
</organism>
<evidence type="ECO:0000256" key="6">
    <source>
        <dbReference type="SAM" id="Phobius"/>
    </source>
</evidence>
<keyword evidence="3 6" id="KW-0812">Transmembrane</keyword>
<dbReference type="GO" id="GO:0015627">
    <property type="term" value="C:type II protein secretion system complex"/>
    <property type="evidence" value="ECO:0007669"/>
    <property type="project" value="InterPro"/>
</dbReference>
<dbReference type="GO" id="GO:0015628">
    <property type="term" value="P:protein secretion by the type II secretion system"/>
    <property type="evidence" value="ECO:0007669"/>
    <property type="project" value="InterPro"/>
</dbReference>
<sequence length="203" mass="21770">MLPNYFDSKKISYTNMKGGVDNMTFKSSQKGFTLIELLIVIIIIGILAGVLIAVINPTAQQNRARDAVVRSAINKIALSTNSYISAYGRIPDEVEFLGGIEATGFGADCATATTADCRFEVNNSPLSAFCATLNYYGTGTTQCYYRYAGTDNASPVAAGAWTATTTDYRLVARAYGSPNLFMYKSLDSKMYLCGATGLNCAAL</sequence>
<dbReference type="PANTHER" id="PTHR30093:SF2">
    <property type="entry name" value="TYPE II SECRETION SYSTEM PROTEIN H"/>
    <property type="match status" value="1"/>
</dbReference>
<name>A0A1F4VMK4_UNCKA</name>
<dbReference type="InterPro" id="IPR045584">
    <property type="entry name" value="Pilin-like"/>
</dbReference>
<dbReference type="InterPro" id="IPR012902">
    <property type="entry name" value="N_methyl_site"/>
</dbReference>
<keyword evidence="4 6" id="KW-1133">Transmembrane helix</keyword>
<keyword evidence="2" id="KW-0488">Methylation</keyword>
<dbReference type="InterPro" id="IPR002416">
    <property type="entry name" value="T2SS_protein-GspH"/>
</dbReference>
<dbReference type="NCBIfam" id="TIGR02532">
    <property type="entry name" value="IV_pilin_GFxxxE"/>
    <property type="match status" value="1"/>
</dbReference>
<feature type="transmembrane region" description="Helical" evidence="6">
    <location>
        <begin position="32"/>
        <end position="55"/>
    </location>
</feature>
<evidence type="ECO:0000313" key="7">
    <source>
        <dbReference type="EMBL" id="OGC58033.1"/>
    </source>
</evidence>
<dbReference type="Gene3D" id="3.30.700.10">
    <property type="entry name" value="Glycoprotein, Type 4 Pilin"/>
    <property type="match status" value="1"/>
</dbReference>
<evidence type="ECO:0000256" key="1">
    <source>
        <dbReference type="ARBA" id="ARBA00004167"/>
    </source>
</evidence>
<dbReference type="GO" id="GO:0016020">
    <property type="term" value="C:membrane"/>
    <property type="evidence" value="ECO:0007669"/>
    <property type="project" value="UniProtKB-SubCell"/>
</dbReference>
<gene>
    <name evidence="7" type="ORF">A2976_03995</name>
</gene>
<evidence type="ECO:0000256" key="3">
    <source>
        <dbReference type="ARBA" id="ARBA00022692"/>
    </source>
</evidence>
<evidence type="ECO:0000256" key="4">
    <source>
        <dbReference type="ARBA" id="ARBA00022989"/>
    </source>
</evidence>
<dbReference type="PROSITE" id="PS00409">
    <property type="entry name" value="PROKAR_NTER_METHYL"/>
    <property type="match status" value="1"/>
</dbReference>
<protein>
    <recommendedName>
        <fullName evidence="9">Type II secretion system protein GspG C-terminal domain-containing protein</fullName>
    </recommendedName>
</protein>
<comment type="caution">
    <text evidence="7">The sequence shown here is derived from an EMBL/GenBank/DDBJ whole genome shotgun (WGS) entry which is preliminary data.</text>
</comment>